<dbReference type="NCBIfam" id="NF038133">
    <property type="entry name" value="choice_anch_L"/>
    <property type="match status" value="1"/>
</dbReference>
<keyword evidence="3" id="KW-1185">Reference proteome</keyword>
<sequence length="526" mass="55861">MVRGREIGYDTNASAMEIAETIFGDGVTVVSASYTGDNDSSAIYTDGDRTGGVTPSDTGVILSTGDAASFTTNNRWQSNVSNNTTTNTSGVNNNADFNEVAGTSTYDASWIDASFIPDGDVMTLSFVFSSDEYPEYAGSVFNDVVGVWVNGEHVPITVGDGSTSVSNVNGTSQENLYIDNTSDQYNTEMDGFTVTLTLNMPVNSGEVNTIRIGIADVSDASYDSNLLIAANSGQTYLIAELDDESMFIGGSKTFDLLANDTNQTTGTLQITQINGQDVTAGSTVTLSTGQVVTLNADGTITVDADANAEDVAFTYQASSFENGNEIAVSTGIVNLDVIPCFVAGTRIETVRGMIPVEDLEPGDWVVTLDDGPQPLRWVGSRTVPATGNLAPIVIDKGALGDHERLMVSPQHRVLLKDTKADLLFGEDEVLVKAKDLINDLTVRPVSGGTVTYHHILFDSHQVVFSEGLATESFHPGPQTKDCFEKEVLDEICTLFPELSPETGLGYGPSARLSLKSYEAQLLAGIA</sequence>
<organism evidence="2 3">
    <name type="scientific">Marivivens niveibacter</name>
    <dbReference type="NCBI Taxonomy" id="1930667"/>
    <lineage>
        <taxon>Bacteria</taxon>
        <taxon>Pseudomonadati</taxon>
        <taxon>Pseudomonadota</taxon>
        <taxon>Alphaproteobacteria</taxon>
        <taxon>Rhodobacterales</taxon>
        <taxon>Paracoccaceae</taxon>
        <taxon>Marivivens group</taxon>
        <taxon>Marivivens</taxon>
    </lineage>
</organism>
<dbReference type="OrthoDB" id="6305173at2"/>
<dbReference type="RefSeq" id="WP_086451152.1">
    <property type="nucleotide sequence ID" value="NZ_MSPP01000002.1"/>
</dbReference>
<dbReference type="Pfam" id="PF13403">
    <property type="entry name" value="Hint_2"/>
    <property type="match status" value="1"/>
</dbReference>
<keyword evidence="2" id="KW-0808">Transferase</keyword>
<dbReference type="InterPro" id="IPR036844">
    <property type="entry name" value="Hint_dom_sf"/>
</dbReference>
<evidence type="ECO:0000313" key="2">
    <source>
        <dbReference type="EMBL" id="OUD09814.1"/>
    </source>
</evidence>
<protein>
    <submittedName>
        <fullName evidence="2">2,3,4,5-tetrahydropyridine-2,6-carboxylate N-succinyltransferase</fullName>
    </submittedName>
</protein>
<comment type="caution">
    <text evidence="2">The sequence shown here is derived from an EMBL/GenBank/DDBJ whole genome shotgun (WGS) entry which is preliminary data.</text>
</comment>
<dbReference type="GO" id="GO:0016740">
    <property type="term" value="F:transferase activity"/>
    <property type="evidence" value="ECO:0007669"/>
    <property type="project" value="UniProtKB-KW"/>
</dbReference>
<feature type="domain" description="Hedgehog/Intein (Hint)" evidence="1">
    <location>
        <begin position="339"/>
        <end position="476"/>
    </location>
</feature>
<proteinExistence type="predicted"/>
<dbReference type="SUPFAM" id="SSF51294">
    <property type="entry name" value="Hedgehog/intein (Hint) domain"/>
    <property type="match status" value="1"/>
</dbReference>
<dbReference type="Proteomes" id="UP000194664">
    <property type="component" value="Unassembled WGS sequence"/>
</dbReference>
<name>A0A251X0H8_9RHOB</name>
<dbReference type="InterPro" id="IPR028992">
    <property type="entry name" value="Hedgehog/Intein_dom"/>
</dbReference>
<dbReference type="EMBL" id="MSPP01000002">
    <property type="protein sequence ID" value="OUD09814.1"/>
    <property type="molecule type" value="Genomic_DNA"/>
</dbReference>
<dbReference type="InterPro" id="IPR049804">
    <property type="entry name" value="Choice_anch_L"/>
</dbReference>
<evidence type="ECO:0000313" key="3">
    <source>
        <dbReference type="Proteomes" id="UP000194664"/>
    </source>
</evidence>
<reference evidence="2 3" key="1">
    <citation type="submission" date="2016-12" db="EMBL/GenBank/DDBJ databases">
        <title>The draft genome sequence of HSLHS2.</title>
        <authorList>
            <person name="Hu D."/>
            <person name="Wang L."/>
            <person name="Shao Z."/>
        </authorList>
    </citation>
    <scope>NUCLEOTIDE SEQUENCE [LARGE SCALE GENOMIC DNA]</scope>
    <source>
        <strain evidence="2">MCCC 1A06712</strain>
    </source>
</reference>
<dbReference type="AlphaFoldDB" id="A0A251X0H8"/>
<evidence type="ECO:0000259" key="1">
    <source>
        <dbReference type="Pfam" id="PF13403"/>
    </source>
</evidence>
<accession>A0A251X0H8</accession>
<gene>
    <name evidence="2" type="ORF">BVC71_08290</name>
</gene>
<dbReference type="Gene3D" id="2.170.16.10">
    <property type="entry name" value="Hedgehog/Intein (Hint) domain"/>
    <property type="match status" value="1"/>
</dbReference>